<feature type="domain" description="Aerobactin siderophore biosynthesis IucA/IucC-like C-terminal" evidence="3">
    <location>
        <begin position="410"/>
        <end position="564"/>
    </location>
</feature>
<evidence type="ECO:0000313" key="4">
    <source>
        <dbReference type="EMBL" id="RDK09967.1"/>
    </source>
</evidence>
<dbReference type="GO" id="GO:0016881">
    <property type="term" value="F:acid-amino acid ligase activity"/>
    <property type="evidence" value="ECO:0007669"/>
    <property type="project" value="UniProtKB-ARBA"/>
</dbReference>
<dbReference type="PANTHER" id="PTHR34384:SF6">
    <property type="entry name" value="STAPHYLOFERRIN B SYNTHASE"/>
    <property type="match status" value="1"/>
</dbReference>
<dbReference type="AlphaFoldDB" id="A0A370NWJ7"/>
<proteinExistence type="predicted"/>
<dbReference type="Pfam" id="PF06276">
    <property type="entry name" value="FhuF"/>
    <property type="match status" value="1"/>
</dbReference>
<name>A0A370NWJ7_9BURK</name>
<organism evidence="4 5">
    <name type="scientific">Cupriavidus lacunae</name>
    <dbReference type="NCBI Taxonomy" id="2666307"/>
    <lineage>
        <taxon>Bacteria</taxon>
        <taxon>Pseudomonadati</taxon>
        <taxon>Pseudomonadota</taxon>
        <taxon>Betaproteobacteria</taxon>
        <taxon>Burkholderiales</taxon>
        <taxon>Burkholderiaceae</taxon>
        <taxon>Cupriavidus</taxon>
    </lineage>
</organism>
<feature type="domain" description="Aerobactin siderophore biosynthesis IucA/IucC N-terminal" evidence="2">
    <location>
        <begin position="148"/>
        <end position="384"/>
    </location>
</feature>
<protein>
    <submittedName>
        <fullName evidence="4">Siderophore biosynthesis protein</fullName>
    </submittedName>
</protein>
<dbReference type="Pfam" id="PF04183">
    <property type="entry name" value="IucA_IucC"/>
    <property type="match status" value="1"/>
</dbReference>
<dbReference type="PANTHER" id="PTHR34384">
    <property type="entry name" value="L-2,3-DIAMINOPROPANOATE--CITRATE LIGASE"/>
    <property type="match status" value="1"/>
</dbReference>
<reference evidence="5" key="1">
    <citation type="submission" date="2018-06" db="EMBL/GenBank/DDBJ databases">
        <authorList>
            <person name="Feng T."/>
            <person name="Jeon C.O."/>
        </authorList>
    </citation>
    <scope>NUCLEOTIDE SEQUENCE [LARGE SCALE GENOMIC DNA]</scope>
    <source>
        <strain evidence="5">S23</strain>
    </source>
</reference>
<dbReference type="EMBL" id="QKWJ01000012">
    <property type="protein sequence ID" value="RDK09967.1"/>
    <property type="molecule type" value="Genomic_DNA"/>
</dbReference>
<evidence type="ECO:0000259" key="3">
    <source>
        <dbReference type="Pfam" id="PF06276"/>
    </source>
</evidence>
<dbReference type="GO" id="GO:0019290">
    <property type="term" value="P:siderophore biosynthetic process"/>
    <property type="evidence" value="ECO:0007669"/>
    <property type="project" value="InterPro"/>
</dbReference>
<dbReference type="InterPro" id="IPR007310">
    <property type="entry name" value="Aerobactin_biosyn_IucA/IucC_N"/>
</dbReference>
<sequence>MTVLPHDPVRERMLAQDLLDALWQEDLYGMRKHCRVVAADDAALAALAVDLGAAGTLLWLGRRLDGPRPLQLGAGDDRPPVVLQRDGSAMALGAAAALEALQSADWWPGRSQRLQTLFALAEAQAAQTLAHEPAILDRLAAAPRSLLSWEAVCCLRDRPFHPLARAKAWGDAAGPHAGFDAESGQPVWLHWIAVPLHRVRTGSAMEASAQPLARSLLQSDELDRLAARAQAAGAQRGYLWMPAHPWQWQQQAHVATDSGQAPCIDLGGGIGAAYPTASLRSLVMHEHPGLHLKLSLGMQALGASRTLPVRYLHNGALAQQCVAQLRDRDPWLAQHLLLCDERDWWALRQHEPLIAEPGDLACVLRRYPGDLAPGTWLLPMAACAALTASNDLPALRRSSCTDAAQAWATFRRIAALLLETGLRCFANGVMPELHGQNVVLVVGEDGPRALLLRDHDTLRICPSLLAEAGVDVPAYAVDTSTPNTLVLDAPPQLLAYFQTLAIEVNLYAIAAAIAVAFDSDERLGWRILGEEIATLLPAGTGNRTTEIARAALLDAPDWPFKQLLAPLLARETAGTGMPSALGSLRNPLHDNGVPS</sequence>
<comment type="pathway">
    <text evidence="1">Siderophore biosynthesis.</text>
</comment>
<evidence type="ECO:0000313" key="5">
    <source>
        <dbReference type="Proteomes" id="UP000255165"/>
    </source>
</evidence>
<accession>A0A370NWJ7</accession>
<gene>
    <name evidence="4" type="ORF">DN412_12710</name>
</gene>
<comment type="caution">
    <text evidence="4">The sequence shown here is derived from an EMBL/GenBank/DDBJ whole genome shotgun (WGS) entry which is preliminary data.</text>
</comment>
<keyword evidence="5" id="KW-1185">Reference proteome</keyword>
<dbReference type="InterPro" id="IPR022770">
    <property type="entry name" value="IucA/IucC-like_C"/>
</dbReference>
<dbReference type="InterPro" id="IPR037455">
    <property type="entry name" value="LucA/IucC-like"/>
</dbReference>
<dbReference type="Proteomes" id="UP000255165">
    <property type="component" value="Unassembled WGS sequence"/>
</dbReference>
<dbReference type="Gene3D" id="1.10.510.40">
    <property type="match status" value="1"/>
</dbReference>
<evidence type="ECO:0000256" key="1">
    <source>
        <dbReference type="ARBA" id="ARBA00004924"/>
    </source>
</evidence>
<evidence type="ECO:0000259" key="2">
    <source>
        <dbReference type="Pfam" id="PF04183"/>
    </source>
</evidence>